<evidence type="ECO:0000313" key="2">
    <source>
        <dbReference type="Proteomes" id="UP000812287"/>
    </source>
</evidence>
<dbReference type="EMBL" id="MU250535">
    <property type="protein sequence ID" value="KAG7445897.1"/>
    <property type="molecule type" value="Genomic_DNA"/>
</dbReference>
<keyword evidence="2" id="KW-1185">Reference proteome</keyword>
<proteinExistence type="predicted"/>
<name>A0A9P8ATH5_9AGAR</name>
<evidence type="ECO:0000313" key="1">
    <source>
        <dbReference type="EMBL" id="KAG7445897.1"/>
    </source>
</evidence>
<protein>
    <submittedName>
        <fullName evidence="1">Uncharacterized protein</fullName>
    </submittedName>
</protein>
<dbReference type="AlphaFoldDB" id="A0A9P8ATH5"/>
<sequence>MSFLQTNVDPMKKSTSIFTFPSVYHGMPLLAHSIRQTTSPSEMQCRSHNNMDSLQSRNSSRVAVHDYAVIPDLCGTNLLGLTVTHVSPCYVHVEIHSDSTWFHTGTCSSSDSSPSVLQHLITCCATVVNVLFLSLSYRLPYDKHDTGDP</sequence>
<dbReference type="Proteomes" id="UP000812287">
    <property type="component" value="Unassembled WGS sequence"/>
</dbReference>
<dbReference type="RefSeq" id="XP_043039397.1">
    <property type="nucleotide sequence ID" value="XM_043177210.1"/>
</dbReference>
<dbReference type="GeneID" id="66099497"/>
<reference evidence="1" key="1">
    <citation type="submission" date="2020-11" db="EMBL/GenBank/DDBJ databases">
        <title>Adaptations for nitrogen fixation in a non-lichenized fungal sporocarp promotes dispersal by wood-feeding termites.</title>
        <authorList>
            <consortium name="DOE Joint Genome Institute"/>
            <person name="Koch R.A."/>
            <person name="Yoon G."/>
            <person name="Arayal U."/>
            <person name="Lail K."/>
            <person name="Amirebrahimi M."/>
            <person name="Labutti K."/>
            <person name="Lipzen A."/>
            <person name="Riley R."/>
            <person name="Barry K."/>
            <person name="Henrissat B."/>
            <person name="Grigoriev I.V."/>
            <person name="Herr J.R."/>
            <person name="Aime M.C."/>
        </authorList>
    </citation>
    <scope>NUCLEOTIDE SEQUENCE</scope>
    <source>
        <strain evidence="1">MCA 3950</strain>
    </source>
</reference>
<organism evidence="1 2">
    <name type="scientific">Guyanagaster necrorhizus</name>
    <dbReference type="NCBI Taxonomy" id="856835"/>
    <lineage>
        <taxon>Eukaryota</taxon>
        <taxon>Fungi</taxon>
        <taxon>Dikarya</taxon>
        <taxon>Basidiomycota</taxon>
        <taxon>Agaricomycotina</taxon>
        <taxon>Agaricomycetes</taxon>
        <taxon>Agaricomycetidae</taxon>
        <taxon>Agaricales</taxon>
        <taxon>Marasmiineae</taxon>
        <taxon>Physalacriaceae</taxon>
        <taxon>Guyanagaster</taxon>
    </lineage>
</organism>
<comment type="caution">
    <text evidence="1">The sequence shown here is derived from an EMBL/GenBank/DDBJ whole genome shotgun (WGS) entry which is preliminary data.</text>
</comment>
<accession>A0A9P8ATH5</accession>
<gene>
    <name evidence="1" type="ORF">BT62DRAFT_1006081</name>
</gene>